<dbReference type="PROSITE" id="PS00639">
    <property type="entry name" value="THIOL_PROTEASE_HIS"/>
    <property type="match status" value="1"/>
</dbReference>
<feature type="chain" id="PRO_5018589312" evidence="4">
    <location>
        <begin position="21"/>
        <end position="334"/>
    </location>
</feature>
<organism evidence="7 8">
    <name type="scientific">Tetrahymena thermophila (strain SB210)</name>
    <dbReference type="NCBI Taxonomy" id="312017"/>
    <lineage>
        <taxon>Eukaryota</taxon>
        <taxon>Sar</taxon>
        <taxon>Alveolata</taxon>
        <taxon>Ciliophora</taxon>
        <taxon>Intramacronucleata</taxon>
        <taxon>Oligohymenophorea</taxon>
        <taxon>Hymenostomatida</taxon>
        <taxon>Tetrahymenina</taxon>
        <taxon>Tetrahymenidae</taxon>
        <taxon>Tetrahymena</taxon>
    </lineage>
</organism>
<dbReference type="eggNOG" id="KOG1543">
    <property type="taxonomic scope" value="Eukaryota"/>
</dbReference>
<dbReference type="PRINTS" id="PR00705">
    <property type="entry name" value="PAPAIN"/>
</dbReference>
<dbReference type="Pfam" id="PF08246">
    <property type="entry name" value="Inhibitor_I29"/>
    <property type="match status" value="1"/>
</dbReference>
<reference evidence="8" key="1">
    <citation type="journal article" date="2006" name="PLoS Biol.">
        <title>Macronuclear genome sequence of the ciliate Tetrahymena thermophila, a model eukaryote.</title>
        <authorList>
            <person name="Eisen J.A."/>
            <person name="Coyne R.S."/>
            <person name="Wu M."/>
            <person name="Wu D."/>
            <person name="Thiagarajan M."/>
            <person name="Wortman J.R."/>
            <person name="Badger J.H."/>
            <person name="Ren Q."/>
            <person name="Amedeo P."/>
            <person name="Jones K.M."/>
            <person name="Tallon L.J."/>
            <person name="Delcher A.L."/>
            <person name="Salzberg S.L."/>
            <person name="Silva J.C."/>
            <person name="Haas B.J."/>
            <person name="Majoros W.H."/>
            <person name="Farzad M."/>
            <person name="Carlton J.M."/>
            <person name="Smith R.K. Jr."/>
            <person name="Garg J."/>
            <person name="Pearlman R.E."/>
            <person name="Karrer K.M."/>
            <person name="Sun L."/>
            <person name="Manning G."/>
            <person name="Elde N.C."/>
            <person name="Turkewitz A.P."/>
            <person name="Asai D.J."/>
            <person name="Wilkes D.E."/>
            <person name="Wang Y."/>
            <person name="Cai H."/>
            <person name="Collins K."/>
            <person name="Stewart B.A."/>
            <person name="Lee S.R."/>
            <person name="Wilamowska K."/>
            <person name="Weinberg Z."/>
            <person name="Ruzzo W.L."/>
            <person name="Wloga D."/>
            <person name="Gaertig J."/>
            <person name="Frankel J."/>
            <person name="Tsao C.-C."/>
            <person name="Gorovsky M.A."/>
            <person name="Keeling P.J."/>
            <person name="Waller R.F."/>
            <person name="Patron N.J."/>
            <person name="Cherry J.M."/>
            <person name="Stover N.A."/>
            <person name="Krieger C.J."/>
            <person name="del Toro C."/>
            <person name="Ryder H.F."/>
            <person name="Williamson S.C."/>
            <person name="Barbeau R.A."/>
            <person name="Hamilton E.P."/>
            <person name="Orias E."/>
        </authorList>
    </citation>
    <scope>NUCLEOTIDE SEQUENCE [LARGE SCALE GENOMIC DNA]</scope>
    <source>
        <strain evidence="8">SB210</strain>
    </source>
</reference>
<dbReference type="Pfam" id="PF00112">
    <property type="entry name" value="Peptidase_C1"/>
    <property type="match status" value="1"/>
</dbReference>
<dbReference type="InterPro" id="IPR000668">
    <property type="entry name" value="Peptidase_C1A_C"/>
</dbReference>
<dbReference type="KEGG" id="tet:TTHERM_00532060"/>
<dbReference type="InterPro" id="IPR039417">
    <property type="entry name" value="Peptidase_C1A_papain-like"/>
</dbReference>
<dbReference type="CDD" id="cd02248">
    <property type="entry name" value="Peptidase_C1A"/>
    <property type="match status" value="1"/>
</dbReference>
<keyword evidence="7" id="KW-0378">Hydrolase</keyword>
<feature type="domain" description="Peptidase C1A papain C-terminal" evidence="5">
    <location>
        <begin position="121"/>
        <end position="334"/>
    </location>
</feature>
<proteinExistence type="inferred from homology"/>
<dbReference type="Gene3D" id="3.90.70.10">
    <property type="entry name" value="Cysteine proteinases"/>
    <property type="match status" value="1"/>
</dbReference>
<dbReference type="PANTHER" id="PTHR12411">
    <property type="entry name" value="CYSTEINE PROTEASE FAMILY C1-RELATED"/>
    <property type="match status" value="1"/>
</dbReference>
<dbReference type="InterPro" id="IPR013201">
    <property type="entry name" value="Prot_inhib_I29"/>
</dbReference>
<keyword evidence="8" id="KW-1185">Reference proteome</keyword>
<dbReference type="InterPro" id="IPR013128">
    <property type="entry name" value="Peptidase_C1A"/>
</dbReference>
<evidence type="ECO:0000256" key="4">
    <source>
        <dbReference type="SAM" id="SignalP"/>
    </source>
</evidence>
<dbReference type="SUPFAM" id="SSF54001">
    <property type="entry name" value="Cysteine proteinases"/>
    <property type="match status" value="1"/>
</dbReference>
<sequence>MRKIVLVALSLAVLTSLVYCQNVFQQALTVEELIAYNLWRQNNGRVYNSEEEQFFRQLIFVENKRQVDSHNSQNPTFTQSLNQFADFTDEEFKYRVLNTKVSQTRPKKGRRLESRVLDQQIPESVDWRNVTNVVGPIKNQGHCGSCWTFSIAGIVESHYVLKHGSYVSYAEQEILDCVSVSAGYQSDGCNGGWPEEALQYVIEYGIVKSEVYPYVAVQGKCRDIPYDVPKYYPEGWYVNLDQTSEALKAAIAKAPVSVCVDASTWKFYKSGIFSGCGPTTEDDLNHAIVAVGYDADGNWIIRNSWATKWGENGYIRLAAGNTCGVLLSNLAFDN</sequence>
<keyword evidence="3" id="KW-1015">Disulfide bond</keyword>
<evidence type="ECO:0000256" key="1">
    <source>
        <dbReference type="ARBA" id="ARBA00008455"/>
    </source>
</evidence>
<dbReference type="RefSeq" id="XP_001024329.1">
    <property type="nucleotide sequence ID" value="XM_001024329.2"/>
</dbReference>
<dbReference type="MEROPS" id="C01.A54"/>
<evidence type="ECO:0000256" key="2">
    <source>
        <dbReference type="ARBA" id="ARBA00023145"/>
    </source>
</evidence>
<dbReference type="OMA" id="MDCADDY"/>
<dbReference type="HOGENOM" id="CLU_012184_1_3_1"/>
<evidence type="ECO:0000313" key="8">
    <source>
        <dbReference type="Proteomes" id="UP000009168"/>
    </source>
</evidence>
<keyword evidence="4" id="KW-0732">Signal</keyword>
<dbReference type="InParanoid" id="Q248G1"/>
<keyword evidence="7" id="KW-0645">Protease</keyword>
<dbReference type="Proteomes" id="UP000009168">
    <property type="component" value="Unassembled WGS sequence"/>
</dbReference>
<feature type="signal peptide" evidence="4">
    <location>
        <begin position="1"/>
        <end position="20"/>
    </location>
</feature>
<dbReference type="InterPro" id="IPR025660">
    <property type="entry name" value="Pept_his_AS"/>
</dbReference>
<dbReference type="EMBL" id="GG662455">
    <property type="protein sequence ID" value="EAS04084.1"/>
    <property type="molecule type" value="Genomic_DNA"/>
</dbReference>
<evidence type="ECO:0000259" key="5">
    <source>
        <dbReference type="SMART" id="SM00645"/>
    </source>
</evidence>
<dbReference type="OrthoDB" id="190265at2759"/>
<accession>Q248G1</accession>
<evidence type="ECO:0000313" key="7">
    <source>
        <dbReference type="EMBL" id="EAS04084.1"/>
    </source>
</evidence>
<comment type="similarity">
    <text evidence="1">Belongs to the peptidase C1 family.</text>
</comment>
<dbReference type="FunFam" id="3.90.70.10:FF:000332">
    <property type="entry name" value="Cathepsin L1"/>
    <property type="match status" value="1"/>
</dbReference>
<protein>
    <submittedName>
        <fullName evidence="7">Papain family cysteine protease</fullName>
    </submittedName>
</protein>
<evidence type="ECO:0000259" key="6">
    <source>
        <dbReference type="SMART" id="SM00848"/>
    </source>
</evidence>
<dbReference type="InterPro" id="IPR038765">
    <property type="entry name" value="Papain-like_cys_pep_sf"/>
</dbReference>
<dbReference type="GO" id="GO:0006508">
    <property type="term" value="P:proteolysis"/>
    <property type="evidence" value="ECO:0007669"/>
    <property type="project" value="UniProtKB-KW"/>
</dbReference>
<name>Q248G1_TETTS</name>
<dbReference type="SMART" id="SM00645">
    <property type="entry name" value="Pept_C1"/>
    <property type="match status" value="1"/>
</dbReference>
<keyword evidence="2" id="KW-0865">Zymogen</keyword>
<gene>
    <name evidence="7" type="ORF">TTHERM_00532060</name>
</gene>
<feature type="domain" description="Cathepsin propeptide inhibitor" evidence="6">
    <location>
        <begin position="36"/>
        <end position="92"/>
    </location>
</feature>
<evidence type="ECO:0000256" key="3">
    <source>
        <dbReference type="ARBA" id="ARBA00023157"/>
    </source>
</evidence>
<dbReference type="GO" id="GO:0008234">
    <property type="term" value="F:cysteine-type peptidase activity"/>
    <property type="evidence" value="ECO:0007669"/>
    <property type="project" value="InterPro"/>
</dbReference>
<dbReference type="GeneID" id="7830928"/>
<dbReference type="SMART" id="SM00848">
    <property type="entry name" value="Inhibitor_I29"/>
    <property type="match status" value="1"/>
</dbReference>
<dbReference type="AlphaFoldDB" id="Q248G1"/>